<protein>
    <submittedName>
        <fullName evidence="1">Uncharacterized protein</fullName>
    </submittedName>
</protein>
<sequence length="73" mass="7909">MLDASTLQMGCTSFPFVPLGLSPKLTYISSADTSQDPTLLMLSGFYHGQVEMYLPIPVLLQQLCLVVSSGKMP</sequence>
<organism evidence="1">
    <name type="scientific">Babesia bovis</name>
    <dbReference type="NCBI Taxonomy" id="5865"/>
    <lineage>
        <taxon>Eukaryota</taxon>
        <taxon>Sar</taxon>
        <taxon>Alveolata</taxon>
        <taxon>Apicomplexa</taxon>
        <taxon>Aconoidasida</taxon>
        <taxon>Piroplasmida</taxon>
        <taxon>Babesiidae</taxon>
        <taxon>Babesia</taxon>
    </lineage>
</organism>
<evidence type="ECO:0000313" key="1">
    <source>
        <dbReference type="EMBL" id="BAN64281.1"/>
    </source>
</evidence>
<proteinExistence type="evidence at transcript level"/>
<dbReference type="EMBL" id="AK440487">
    <property type="protein sequence ID" value="BAN64281.1"/>
    <property type="molecule type" value="mRNA"/>
</dbReference>
<dbReference type="AlphaFoldDB" id="S6B5K4"/>
<accession>S6B5K4</accession>
<reference evidence="1" key="1">
    <citation type="journal article" date="2014" name="BMC Genomics">
        <title>The Babesia bovis gene and promoter model: an update from full-length EST analysis.</title>
        <authorList>
            <person name="Yamagishi J."/>
            <person name="Wakaguri H."/>
            <person name="Yokoyama N."/>
            <person name="Yamashita R."/>
            <person name="Suzuki Y."/>
            <person name="Xuan X."/>
            <person name="Igarashi I."/>
        </authorList>
    </citation>
    <scope>NUCLEOTIDE SEQUENCE</scope>
    <source>
        <strain evidence="1">Texas</strain>
    </source>
</reference>
<name>S6B5K4_BABBO</name>